<sequence>MITTCLAGLSLAAGSLDFDPLHQLPAESGKISYFSSMDHGSCEGAAWGEFLGPDCGNDDATKYWYVAMRWPYAGLQGAELYKVKDWWHNKKILVTNPENGKQVVLEVKDWGPNIITGRVIDVSKTAIDALGANTDDIVNIEFADQNAELGVYSGGSGPSTLENSEDKGGVETEVFQWPADMKTCSASLIYSTLRNGGYHSGIDISGSGEQKILAAASGKVVNIIENDVGCASNCEGPAKGCKDHGFGNTVIIEHQLTNGKKIYSMYAHLASIESGIEEGSYVMGGITKIGIMGATGYGQDDYWIKCIKNTNPHLHFEIKDSNTLTNPKNPSETAETVYGYAAGNPDDYGYHNPEKYINNDEILVVKSYGPDSESTYKGKTSAQWEFNIPGNLEGWEPHNMEGAQYSVEGGRLFIDPAGSDPWIETNGLYIDASTAKFINLKMSSNCPDNVGAVYFTTTESPAYGDDKKVEFTTSTGPDWYEYSISMAENPLWKGTVTGFRIDPANNGIAGTNEDTVGFEYIRVE</sequence>
<keyword evidence="3" id="KW-1185">Reference proteome</keyword>
<gene>
    <name evidence="2" type="ORF">MSHOH_1951</name>
</gene>
<evidence type="ECO:0000313" key="3">
    <source>
        <dbReference type="Proteomes" id="UP000033101"/>
    </source>
</evidence>
<dbReference type="KEGG" id="mhor:MSHOH_1951"/>
<name>A0A0E3S9X9_9EURY</name>
<dbReference type="AlphaFoldDB" id="A0A0E3S9X9"/>
<dbReference type="SUPFAM" id="SSF51261">
    <property type="entry name" value="Duplicated hybrid motif"/>
    <property type="match status" value="1"/>
</dbReference>
<dbReference type="EMBL" id="CP009516">
    <property type="protein sequence ID" value="AKB78434.1"/>
    <property type="molecule type" value="Genomic_DNA"/>
</dbReference>
<organism evidence="2 3">
    <name type="scientific">Methanosarcina horonobensis HB-1 = JCM 15518</name>
    <dbReference type="NCBI Taxonomy" id="1434110"/>
    <lineage>
        <taxon>Archaea</taxon>
        <taxon>Methanobacteriati</taxon>
        <taxon>Methanobacteriota</taxon>
        <taxon>Stenosarchaea group</taxon>
        <taxon>Methanomicrobia</taxon>
        <taxon>Methanosarcinales</taxon>
        <taxon>Methanosarcinaceae</taxon>
        <taxon>Methanosarcina</taxon>
    </lineage>
</organism>
<dbReference type="Pfam" id="PF01551">
    <property type="entry name" value="Peptidase_M23"/>
    <property type="match status" value="1"/>
</dbReference>
<proteinExistence type="predicted"/>
<dbReference type="GO" id="GO:0004222">
    <property type="term" value="F:metalloendopeptidase activity"/>
    <property type="evidence" value="ECO:0007669"/>
    <property type="project" value="TreeGrafter"/>
</dbReference>
<accession>A0A0E3S9X9</accession>
<dbReference type="Proteomes" id="UP000033101">
    <property type="component" value="Chromosome"/>
</dbReference>
<dbReference type="PANTHER" id="PTHR21666:SF270">
    <property type="entry name" value="MUREIN HYDROLASE ACTIVATOR ENVC"/>
    <property type="match status" value="1"/>
</dbReference>
<dbReference type="Gene3D" id="2.40.40.10">
    <property type="entry name" value="RlpA-like domain"/>
    <property type="match status" value="1"/>
</dbReference>
<dbReference type="PATRIC" id="fig|1434110.4.peg.2485"/>
<dbReference type="HOGENOM" id="CLU_532800_0_0_2"/>
<dbReference type="InterPro" id="IPR011055">
    <property type="entry name" value="Dup_hybrid_motif"/>
</dbReference>
<evidence type="ECO:0000259" key="1">
    <source>
        <dbReference type="Pfam" id="PF01551"/>
    </source>
</evidence>
<dbReference type="InterPro" id="IPR050570">
    <property type="entry name" value="Cell_wall_metabolism_enzyme"/>
</dbReference>
<dbReference type="RefSeq" id="WP_162197626.1">
    <property type="nucleotide sequence ID" value="NZ_CP009516.1"/>
</dbReference>
<dbReference type="OrthoDB" id="384234at2157"/>
<dbReference type="GeneID" id="24831179"/>
<dbReference type="PANTHER" id="PTHR21666">
    <property type="entry name" value="PEPTIDASE-RELATED"/>
    <property type="match status" value="1"/>
</dbReference>
<dbReference type="InterPro" id="IPR016047">
    <property type="entry name" value="M23ase_b-sheet_dom"/>
</dbReference>
<reference evidence="2 3" key="1">
    <citation type="submission" date="2014-07" db="EMBL/GenBank/DDBJ databases">
        <title>Methanogenic archaea and the global carbon cycle.</title>
        <authorList>
            <person name="Henriksen J.R."/>
            <person name="Luke J."/>
            <person name="Reinhart S."/>
            <person name="Benedict M.N."/>
            <person name="Youngblut N.D."/>
            <person name="Metcalf M.E."/>
            <person name="Whitaker R.J."/>
            <person name="Metcalf W.W."/>
        </authorList>
    </citation>
    <scope>NUCLEOTIDE SEQUENCE [LARGE SCALE GENOMIC DNA]</scope>
    <source>
        <strain evidence="2 3">HB-1</strain>
    </source>
</reference>
<protein>
    <recommendedName>
        <fullName evidence="1">M23ase beta-sheet core domain-containing protein</fullName>
    </recommendedName>
</protein>
<dbReference type="CDD" id="cd12797">
    <property type="entry name" value="M23_peptidase"/>
    <property type="match status" value="1"/>
</dbReference>
<evidence type="ECO:0000313" key="2">
    <source>
        <dbReference type="EMBL" id="AKB78434.1"/>
    </source>
</evidence>
<dbReference type="InterPro" id="IPR036908">
    <property type="entry name" value="RlpA-like_sf"/>
</dbReference>
<dbReference type="Gene3D" id="2.70.70.10">
    <property type="entry name" value="Glucose Permease (Domain IIA)"/>
    <property type="match status" value="1"/>
</dbReference>
<feature type="domain" description="M23ase beta-sheet core" evidence="1">
    <location>
        <begin position="198"/>
        <end position="327"/>
    </location>
</feature>